<feature type="transmembrane region" description="Helical" evidence="19">
    <location>
        <begin position="65"/>
        <end position="83"/>
    </location>
</feature>
<dbReference type="Gene3D" id="3.30.565.10">
    <property type="entry name" value="Histidine kinase-like ATPase, C-terminal domain"/>
    <property type="match status" value="1"/>
</dbReference>
<keyword evidence="13" id="KW-0067">ATP-binding</keyword>
<keyword evidence="12" id="KW-0418">Kinase</keyword>
<keyword evidence="11" id="KW-0547">Nucleotide-binding</keyword>
<evidence type="ECO:0000256" key="4">
    <source>
        <dbReference type="ARBA" id="ARBA00012438"/>
    </source>
</evidence>
<keyword evidence="6" id="KW-0004">4Fe-4S</keyword>
<dbReference type="Pfam" id="PF07730">
    <property type="entry name" value="HisKA_3"/>
    <property type="match status" value="1"/>
</dbReference>
<keyword evidence="14" id="KW-0408">Iron</keyword>
<dbReference type="KEGG" id="rhoz:GXP67_28860"/>
<dbReference type="PRINTS" id="PR00344">
    <property type="entry name" value="BCTRLSENSOR"/>
</dbReference>
<comment type="catalytic activity">
    <reaction evidence="1">
        <text>ATP + protein L-histidine = ADP + protein N-phospho-L-histidine.</text>
        <dbReference type="EC" id="2.7.13.3"/>
    </reaction>
</comment>
<dbReference type="Proteomes" id="UP000480178">
    <property type="component" value="Chromosome"/>
</dbReference>
<dbReference type="InterPro" id="IPR050482">
    <property type="entry name" value="Sensor_HK_TwoCompSys"/>
</dbReference>
<keyword evidence="19" id="KW-0812">Transmembrane</keyword>
<evidence type="ECO:0000259" key="20">
    <source>
        <dbReference type="PROSITE" id="PS50109"/>
    </source>
</evidence>
<evidence type="ECO:0000256" key="5">
    <source>
        <dbReference type="ARBA" id="ARBA00017322"/>
    </source>
</evidence>
<dbReference type="PROSITE" id="PS50109">
    <property type="entry name" value="HIS_KIN"/>
    <property type="match status" value="1"/>
</dbReference>
<organism evidence="21 22">
    <name type="scientific">Rhodocytophaga rosea</name>
    <dbReference type="NCBI Taxonomy" id="2704465"/>
    <lineage>
        <taxon>Bacteria</taxon>
        <taxon>Pseudomonadati</taxon>
        <taxon>Bacteroidota</taxon>
        <taxon>Cytophagia</taxon>
        <taxon>Cytophagales</taxon>
        <taxon>Rhodocytophagaceae</taxon>
        <taxon>Rhodocytophaga</taxon>
    </lineage>
</organism>
<proteinExistence type="predicted"/>
<dbReference type="Gene3D" id="6.10.340.10">
    <property type="match status" value="1"/>
</dbReference>
<evidence type="ECO:0000256" key="17">
    <source>
        <dbReference type="ARBA" id="ARBA00024827"/>
    </source>
</evidence>
<dbReference type="SMART" id="SM00387">
    <property type="entry name" value="HATPase_c"/>
    <property type="match status" value="1"/>
</dbReference>
<dbReference type="PANTHER" id="PTHR24421:SF10">
    <property type="entry name" value="NITRATE_NITRITE SENSOR PROTEIN NARQ"/>
    <property type="match status" value="1"/>
</dbReference>
<dbReference type="InterPro" id="IPR011712">
    <property type="entry name" value="Sig_transdc_His_kin_sub3_dim/P"/>
</dbReference>
<dbReference type="EC" id="2.7.13.3" evidence="4"/>
<dbReference type="SUPFAM" id="SSF55874">
    <property type="entry name" value="ATPase domain of HSP90 chaperone/DNA topoisomerase II/histidine kinase"/>
    <property type="match status" value="1"/>
</dbReference>
<evidence type="ECO:0000256" key="18">
    <source>
        <dbReference type="ARBA" id="ARBA00030800"/>
    </source>
</evidence>
<dbReference type="CDD" id="cd16917">
    <property type="entry name" value="HATPase_UhpB-NarQ-NarX-like"/>
    <property type="match status" value="1"/>
</dbReference>
<name>A0A6C0GS73_9BACT</name>
<dbReference type="RefSeq" id="WP_162446361.1">
    <property type="nucleotide sequence ID" value="NZ_CP048222.1"/>
</dbReference>
<evidence type="ECO:0000256" key="11">
    <source>
        <dbReference type="ARBA" id="ARBA00022741"/>
    </source>
</evidence>
<evidence type="ECO:0000256" key="13">
    <source>
        <dbReference type="ARBA" id="ARBA00022840"/>
    </source>
</evidence>
<keyword evidence="15" id="KW-0902">Two-component regulatory system</keyword>
<keyword evidence="7" id="KW-0963">Cytoplasm</keyword>
<evidence type="ECO:0000256" key="16">
    <source>
        <dbReference type="ARBA" id="ARBA00023014"/>
    </source>
</evidence>
<evidence type="ECO:0000256" key="14">
    <source>
        <dbReference type="ARBA" id="ARBA00023004"/>
    </source>
</evidence>
<dbReference type="GO" id="GO:0000155">
    <property type="term" value="F:phosphorelay sensor kinase activity"/>
    <property type="evidence" value="ECO:0007669"/>
    <property type="project" value="InterPro"/>
</dbReference>
<evidence type="ECO:0000256" key="7">
    <source>
        <dbReference type="ARBA" id="ARBA00022490"/>
    </source>
</evidence>
<reference evidence="21 22" key="1">
    <citation type="submission" date="2020-01" db="EMBL/GenBank/DDBJ databases">
        <authorList>
            <person name="Kim M.K."/>
        </authorList>
    </citation>
    <scope>NUCLEOTIDE SEQUENCE [LARGE SCALE GENOMIC DNA]</scope>
    <source>
        <strain evidence="21 22">172606-1</strain>
    </source>
</reference>
<keyword evidence="16" id="KW-0411">Iron-sulfur</keyword>
<evidence type="ECO:0000256" key="12">
    <source>
        <dbReference type="ARBA" id="ARBA00022777"/>
    </source>
</evidence>
<keyword evidence="19" id="KW-0472">Membrane</keyword>
<evidence type="ECO:0000256" key="1">
    <source>
        <dbReference type="ARBA" id="ARBA00000085"/>
    </source>
</evidence>
<keyword evidence="22" id="KW-1185">Reference proteome</keyword>
<evidence type="ECO:0000313" key="22">
    <source>
        <dbReference type="Proteomes" id="UP000480178"/>
    </source>
</evidence>
<dbReference type="AlphaFoldDB" id="A0A6C0GS73"/>
<dbReference type="GO" id="GO:0005524">
    <property type="term" value="F:ATP binding"/>
    <property type="evidence" value="ECO:0007669"/>
    <property type="project" value="UniProtKB-KW"/>
</dbReference>
<evidence type="ECO:0000313" key="21">
    <source>
        <dbReference type="EMBL" id="QHT70382.1"/>
    </source>
</evidence>
<keyword evidence="19" id="KW-1133">Transmembrane helix</keyword>
<dbReference type="EMBL" id="CP048222">
    <property type="protein sequence ID" value="QHT70382.1"/>
    <property type="molecule type" value="Genomic_DNA"/>
</dbReference>
<evidence type="ECO:0000256" key="9">
    <source>
        <dbReference type="ARBA" id="ARBA00022679"/>
    </source>
</evidence>
<comment type="cofactor">
    <cofactor evidence="2">
        <name>[4Fe-4S] cluster</name>
        <dbReference type="ChEBI" id="CHEBI:49883"/>
    </cofactor>
</comment>
<protein>
    <recommendedName>
        <fullName evidence="5">Oxygen sensor histidine kinase NreB</fullName>
        <ecNumber evidence="4">2.7.13.3</ecNumber>
    </recommendedName>
    <alternativeName>
        <fullName evidence="18">Nitrogen regulation protein B</fullName>
    </alternativeName>
</protein>
<evidence type="ECO:0000256" key="6">
    <source>
        <dbReference type="ARBA" id="ARBA00022485"/>
    </source>
</evidence>
<dbReference type="Gene3D" id="1.20.5.1930">
    <property type="match status" value="1"/>
</dbReference>
<keyword evidence="9" id="KW-0808">Transferase</keyword>
<dbReference type="GO" id="GO:0005737">
    <property type="term" value="C:cytoplasm"/>
    <property type="evidence" value="ECO:0007669"/>
    <property type="project" value="UniProtKB-SubCell"/>
</dbReference>
<dbReference type="InterPro" id="IPR004358">
    <property type="entry name" value="Sig_transdc_His_kin-like_C"/>
</dbReference>
<keyword evidence="8" id="KW-0597">Phosphoprotein</keyword>
<feature type="domain" description="Histidine kinase" evidence="20">
    <location>
        <begin position="200"/>
        <end position="392"/>
    </location>
</feature>
<evidence type="ECO:0000256" key="3">
    <source>
        <dbReference type="ARBA" id="ARBA00004496"/>
    </source>
</evidence>
<dbReference type="PANTHER" id="PTHR24421">
    <property type="entry name" value="NITRATE/NITRITE SENSOR PROTEIN NARX-RELATED"/>
    <property type="match status" value="1"/>
</dbReference>
<gene>
    <name evidence="21" type="ORF">GXP67_28860</name>
</gene>
<evidence type="ECO:0000256" key="19">
    <source>
        <dbReference type="SAM" id="Phobius"/>
    </source>
</evidence>
<dbReference type="GO" id="GO:0016020">
    <property type="term" value="C:membrane"/>
    <property type="evidence" value="ECO:0007669"/>
    <property type="project" value="InterPro"/>
</dbReference>
<dbReference type="InterPro" id="IPR036890">
    <property type="entry name" value="HATPase_C_sf"/>
</dbReference>
<dbReference type="GO" id="GO:0046872">
    <property type="term" value="F:metal ion binding"/>
    <property type="evidence" value="ECO:0007669"/>
    <property type="project" value="UniProtKB-KW"/>
</dbReference>
<dbReference type="GO" id="GO:0046983">
    <property type="term" value="F:protein dimerization activity"/>
    <property type="evidence" value="ECO:0007669"/>
    <property type="project" value="InterPro"/>
</dbReference>
<comment type="subcellular location">
    <subcellularLocation>
        <location evidence="3">Cytoplasm</location>
    </subcellularLocation>
</comment>
<dbReference type="InterPro" id="IPR003594">
    <property type="entry name" value="HATPase_dom"/>
</dbReference>
<dbReference type="InterPro" id="IPR005467">
    <property type="entry name" value="His_kinase_dom"/>
</dbReference>
<keyword evidence="10" id="KW-0479">Metal-binding</keyword>
<evidence type="ECO:0000256" key="2">
    <source>
        <dbReference type="ARBA" id="ARBA00001966"/>
    </source>
</evidence>
<evidence type="ECO:0000256" key="10">
    <source>
        <dbReference type="ARBA" id="ARBA00022723"/>
    </source>
</evidence>
<comment type="function">
    <text evidence="17">Member of the two-component regulatory system NreB/NreC involved in the control of dissimilatory nitrate/nitrite reduction in response to oxygen. NreB functions as a direct oxygen sensor histidine kinase which is autophosphorylated, in the absence of oxygen, probably at the conserved histidine residue, and transfers its phosphate group probably to a conserved aspartate residue of NreC. NreB/NreC activates the expression of the nitrate (narGHJI) and nitrite (nir) reductase operons, as well as the putative nitrate transporter gene narT.</text>
</comment>
<dbReference type="Pfam" id="PF02518">
    <property type="entry name" value="HATPase_c"/>
    <property type="match status" value="1"/>
</dbReference>
<dbReference type="GO" id="GO:0051539">
    <property type="term" value="F:4 iron, 4 sulfur cluster binding"/>
    <property type="evidence" value="ECO:0007669"/>
    <property type="project" value="UniProtKB-KW"/>
</dbReference>
<sequence length="400" mass="44651">MEVRTEAARNALQNITGPSLVVDYRGVPVVSAYHRLNIPGLNWAIVSEIDQVEAMQPVYQMRSTMVLIGIGVCFLITLLTWFVSVPLSQRIDGLKDIVLQLSQGKLPGKPLLTGNYDEIGQMIQAMNQLILGLRRTSLFASEIGNGQLQSPYEPLSAEDTLGNALIQMRDKLKASQEKEIVLSRQRTTALLEGEENERRRISRELHDGIGQLLTAIQFKINAIEGQEQARKEIKTILDETILEVRRISHNLMPSVLRDFGLEAALRSLCNRTAQATGWQVSFSFDADPEAPALSQEFITSLYRIAQEGIHNAVKHAQATKLDVIVDHEPDQVQLRMRDNGKGFDLQTYETQDGEGNGIRNMRERTHLLGGKFQLISRVGEGTTLVISVPLGEEVTERMSD</sequence>
<evidence type="ECO:0000256" key="8">
    <source>
        <dbReference type="ARBA" id="ARBA00022553"/>
    </source>
</evidence>
<accession>A0A6C0GS73</accession>
<evidence type="ECO:0000256" key="15">
    <source>
        <dbReference type="ARBA" id="ARBA00023012"/>
    </source>
</evidence>